<comment type="subcellular location">
    <subcellularLocation>
        <location evidence="1">Nucleus</location>
        <location evidence="1">Nucleolus</location>
    </subcellularLocation>
</comment>
<dbReference type="OrthoDB" id="7396459at2759"/>
<keyword evidence="3" id="KW-0698">rRNA processing</keyword>
<dbReference type="InterPro" id="IPR025313">
    <property type="entry name" value="SPB4-like_CTE"/>
</dbReference>
<keyword evidence="5 13" id="KW-0378">Hydrolase</keyword>
<dbReference type="InterPro" id="IPR000629">
    <property type="entry name" value="RNA-helicase_DEAD-box_CS"/>
</dbReference>
<dbReference type="PROSITE" id="PS00039">
    <property type="entry name" value="DEAD_ATP_HELICASE"/>
    <property type="match status" value="1"/>
</dbReference>
<keyword evidence="7 13" id="KW-0067">ATP-binding</keyword>
<dbReference type="InterPro" id="IPR011545">
    <property type="entry name" value="DEAD/DEAH_box_helicase_dom"/>
</dbReference>
<evidence type="ECO:0000256" key="3">
    <source>
        <dbReference type="ARBA" id="ARBA00022552"/>
    </source>
</evidence>
<dbReference type="GO" id="GO:0005730">
    <property type="term" value="C:nucleolus"/>
    <property type="evidence" value="ECO:0007669"/>
    <property type="project" value="UniProtKB-SubCell"/>
</dbReference>
<dbReference type="PROSITE" id="PS51192">
    <property type="entry name" value="HELICASE_ATP_BIND_1"/>
    <property type="match status" value="1"/>
</dbReference>
<evidence type="ECO:0000256" key="6">
    <source>
        <dbReference type="ARBA" id="ARBA00022806"/>
    </source>
</evidence>
<feature type="compositionally biased region" description="Acidic residues" evidence="15">
    <location>
        <begin position="588"/>
        <end position="597"/>
    </location>
</feature>
<dbReference type="SMART" id="SM00490">
    <property type="entry name" value="HELICc"/>
    <property type="match status" value="1"/>
</dbReference>
<dbReference type="PROSITE" id="PS51195">
    <property type="entry name" value="Q_MOTIF"/>
    <property type="match status" value="1"/>
</dbReference>
<feature type="compositionally biased region" description="Basic and acidic residues" evidence="15">
    <location>
        <begin position="525"/>
        <end position="537"/>
    </location>
</feature>
<evidence type="ECO:0000256" key="9">
    <source>
        <dbReference type="ARBA" id="ARBA00023054"/>
    </source>
</evidence>
<evidence type="ECO:0000256" key="1">
    <source>
        <dbReference type="ARBA" id="ARBA00004604"/>
    </source>
</evidence>
<comment type="similarity">
    <text evidence="10">Belongs to the DEAD box helicase family. DDX55/SPB4 subfamily.</text>
</comment>
<dbReference type="AlphaFoldDB" id="A0A068RUB3"/>
<dbReference type="Pfam" id="PF00271">
    <property type="entry name" value="Helicase_C"/>
    <property type="match status" value="1"/>
</dbReference>
<dbReference type="GO" id="GO:0003724">
    <property type="term" value="F:RNA helicase activity"/>
    <property type="evidence" value="ECO:0007669"/>
    <property type="project" value="UniProtKB-EC"/>
</dbReference>
<keyword evidence="2" id="KW-0690">Ribosome biogenesis</keyword>
<evidence type="ECO:0000256" key="10">
    <source>
        <dbReference type="ARBA" id="ARBA00038002"/>
    </source>
</evidence>
<dbReference type="CDD" id="cd17960">
    <property type="entry name" value="DEADc_DDX55"/>
    <property type="match status" value="1"/>
</dbReference>
<evidence type="ECO:0000256" key="14">
    <source>
        <dbReference type="RuleBase" id="RU365068"/>
    </source>
</evidence>
<dbReference type="PANTHER" id="PTHR24031">
    <property type="entry name" value="RNA HELICASE"/>
    <property type="match status" value="1"/>
</dbReference>
<keyword evidence="4 13" id="KW-0547">Nucleotide-binding</keyword>
<dbReference type="EMBL" id="CBTN010000019">
    <property type="protein sequence ID" value="CDH53778.1"/>
    <property type="molecule type" value="Genomic_DNA"/>
</dbReference>
<dbReference type="Pfam" id="PF00270">
    <property type="entry name" value="DEAD"/>
    <property type="match status" value="1"/>
</dbReference>
<dbReference type="Pfam" id="PF13959">
    <property type="entry name" value="CTE_SPB4"/>
    <property type="match status" value="1"/>
</dbReference>
<feature type="domain" description="DEAD-box RNA helicase Q" evidence="18">
    <location>
        <begin position="11"/>
        <end position="39"/>
    </location>
</feature>
<dbReference type="STRING" id="1263082.A0A068RUB3"/>
<dbReference type="GO" id="GO:0000470">
    <property type="term" value="P:maturation of LSU-rRNA"/>
    <property type="evidence" value="ECO:0007669"/>
    <property type="project" value="EnsemblFungi"/>
</dbReference>
<evidence type="ECO:0000256" key="11">
    <source>
        <dbReference type="ARBA" id="ARBA00047984"/>
    </source>
</evidence>
<comment type="caution">
    <text evidence="19">The sequence shown here is derived from an EMBL/GenBank/DDBJ whole genome shotgun (WGS) entry which is preliminary data.</text>
</comment>
<evidence type="ECO:0000259" key="17">
    <source>
        <dbReference type="PROSITE" id="PS51194"/>
    </source>
</evidence>
<dbReference type="GO" id="GO:0030686">
    <property type="term" value="C:90S preribosome"/>
    <property type="evidence" value="ECO:0007669"/>
    <property type="project" value="EnsemblFungi"/>
</dbReference>
<dbReference type="InterPro" id="IPR056330">
    <property type="entry name" value="CTT_SPB4"/>
</dbReference>
<dbReference type="SMART" id="SM00487">
    <property type="entry name" value="DEXDc"/>
    <property type="match status" value="1"/>
</dbReference>
<feature type="region of interest" description="Disordered" evidence="15">
    <location>
        <begin position="524"/>
        <end position="597"/>
    </location>
</feature>
<comment type="function">
    <text evidence="14">RNA helicase.</text>
</comment>
<evidence type="ECO:0000313" key="20">
    <source>
        <dbReference type="Proteomes" id="UP000027586"/>
    </source>
</evidence>
<keyword evidence="9" id="KW-0175">Coiled coil</keyword>
<dbReference type="CDD" id="cd18787">
    <property type="entry name" value="SF2_C_DEAD"/>
    <property type="match status" value="1"/>
</dbReference>
<dbReference type="GO" id="GO:0003723">
    <property type="term" value="F:RNA binding"/>
    <property type="evidence" value="ECO:0007669"/>
    <property type="project" value="UniProtKB-UniRule"/>
</dbReference>
<dbReference type="InterPro" id="IPR014014">
    <property type="entry name" value="RNA_helicase_DEAD_Q_motif"/>
</dbReference>
<name>A0A068RUB3_9FUNG</name>
<dbReference type="SMART" id="SM01178">
    <property type="entry name" value="DUF4217"/>
    <property type="match status" value="1"/>
</dbReference>
<evidence type="ECO:0000256" key="12">
    <source>
        <dbReference type="PROSITE-ProRule" id="PRU00552"/>
    </source>
</evidence>
<dbReference type="Gene3D" id="3.40.50.300">
    <property type="entry name" value="P-loop containing nucleotide triphosphate hydrolases"/>
    <property type="match status" value="2"/>
</dbReference>
<evidence type="ECO:0000256" key="13">
    <source>
        <dbReference type="RuleBase" id="RU000492"/>
    </source>
</evidence>
<gene>
    <name evidence="19" type="ORF">LCOR_05094.1</name>
</gene>
<dbReference type="Proteomes" id="UP000027586">
    <property type="component" value="Unassembled WGS sequence"/>
</dbReference>
<dbReference type="PROSITE" id="PS51194">
    <property type="entry name" value="HELICASE_CTER"/>
    <property type="match status" value="1"/>
</dbReference>
<feature type="domain" description="Helicase ATP-binding" evidence="16">
    <location>
        <begin position="42"/>
        <end position="224"/>
    </location>
</feature>
<comment type="domain">
    <text evidence="14">The Q motif is unique to and characteristic of the DEAD box family of RNA helicases and controls ATP binding and hydrolysis.</text>
</comment>
<keyword evidence="20" id="KW-1185">Reference proteome</keyword>
<dbReference type="SUPFAM" id="SSF52540">
    <property type="entry name" value="P-loop containing nucleoside triphosphate hydrolases"/>
    <property type="match status" value="2"/>
</dbReference>
<keyword evidence="6 13" id="KW-0347">Helicase</keyword>
<evidence type="ECO:0000259" key="18">
    <source>
        <dbReference type="PROSITE" id="PS51195"/>
    </source>
</evidence>
<dbReference type="GO" id="GO:1902626">
    <property type="term" value="P:assembly of large subunit precursor of preribosome"/>
    <property type="evidence" value="ECO:0007669"/>
    <property type="project" value="EnsemblFungi"/>
</dbReference>
<dbReference type="VEuPathDB" id="FungiDB:LCOR_05094.1"/>
<comment type="catalytic activity">
    <reaction evidence="11 14">
        <text>ATP + H2O = ADP + phosphate + H(+)</text>
        <dbReference type="Rhea" id="RHEA:13065"/>
        <dbReference type="ChEBI" id="CHEBI:15377"/>
        <dbReference type="ChEBI" id="CHEBI:15378"/>
        <dbReference type="ChEBI" id="CHEBI:30616"/>
        <dbReference type="ChEBI" id="CHEBI:43474"/>
        <dbReference type="ChEBI" id="CHEBI:456216"/>
        <dbReference type="EC" id="3.6.4.13"/>
    </reaction>
</comment>
<feature type="domain" description="Helicase C-terminal" evidence="17">
    <location>
        <begin position="254"/>
        <end position="416"/>
    </location>
</feature>
<evidence type="ECO:0000259" key="16">
    <source>
        <dbReference type="PROSITE" id="PS51192"/>
    </source>
</evidence>
<dbReference type="GO" id="GO:0030687">
    <property type="term" value="C:preribosome, large subunit precursor"/>
    <property type="evidence" value="ECO:0007669"/>
    <property type="project" value="EnsemblFungi"/>
</dbReference>
<protein>
    <recommendedName>
        <fullName evidence="14">ATP-dependent RNA helicase</fullName>
        <ecNumber evidence="14">3.6.4.13</ecNumber>
    </recommendedName>
</protein>
<feature type="short sequence motif" description="Q motif" evidence="12">
    <location>
        <begin position="11"/>
        <end position="39"/>
    </location>
</feature>
<evidence type="ECO:0000313" key="19">
    <source>
        <dbReference type="EMBL" id="CDH53778.1"/>
    </source>
</evidence>
<proteinExistence type="inferred from homology"/>
<dbReference type="Pfam" id="PF23681">
    <property type="entry name" value="CTT_SPB4"/>
    <property type="match status" value="1"/>
</dbReference>
<dbReference type="GO" id="GO:0005654">
    <property type="term" value="C:nucleoplasm"/>
    <property type="evidence" value="ECO:0007669"/>
    <property type="project" value="EnsemblFungi"/>
</dbReference>
<organism evidence="19 20">
    <name type="scientific">Lichtheimia corymbifera JMRC:FSU:9682</name>
    <dbReference type="NCBI Taxonomy" id="1263082"/>
    <lineage>
        <taxon>Eukaryota</taxon>
        <taxon>Fungi</taxon>
        <taxon>Fungi incertae sedis</taxon>
        <taxon>Mucoromycota</taxon>
        <taxon>Mucoromycotina</taxon>
        <taxon>Mucoromycetes</taxon>
        <taxon>Mucorales</taxon>
        <taxon>Lichtheimiaceae</taxon>
        <taxon>Lichtheimia</taxon>
    </lineage>
</organism>
<dbReference type="InterPro" id="IPR001650">
    <property type="entry name" value="Helicase_C-like"/>
</dbReference>
<evidence type="ECO:0000256" key="15">
    <source>
        <dbReference type="SAM" id="MobiDB-lite"/>
    </source>
</evidence>
<feature type="compositionally biased region" description="Basic residues" evidence="15">
    <location>
        <begin position="567"/>
        <end position="581"/>
    </location>
</feature>
<dbReference type="GO" id="GO:0016887">
    <property type="term" value="F:ATP hydrolysis activity"/>
    <property type="evidence" value="ECO:0007669"/>
    <property type="project" value="RHEA"/>
</dbReference>
<feature type="region of interest" description="Disordered" evidence="15">
    <location>
        <begin position="406"/>
        <end position="427"/>
    </location>
</feature>
<accession>A0A068RUB3</accession>
<evidence type="ECO:0000256" key="8">
    <source>
        <dbReference type="ARBA" id="ARBA00022884"/>
    </source>
</evidence>
<reference evidence="19" key="1">
    <citation type="submission" date="2013-08" db="EMBL/GenBank/DDBJ databases">
        <title>Gene expansion shapes genome architecture in the human pathogen Lichtheimia corymbifera: an evolutionary genomics analysis in the ancient terrestrial Mucorales (Mucoromycotina).</title>
        <authorList>
            <person name="Schwartze V.U."/>
            <person name="Winter S."/>
            <person name="Shelest E."/>
            <person name="Marcet-Houben M."/>
            <person name="Horn F."/>
            <person name="Wehner S."/>
            <person name="Hoffmann K."/>
            <person name="Riege K."/>
            <person name="Sammeth M."/>
            <person name="Nowrousian M."/>
            <person name="Valiante V."/>
            <person name="Linde J."/>
            <person name="Jacobsen I.D."/>
            <person name="Marz M."/>
            <person name="Brakhage A.A."/>
            <person name="Gabaldon T."/>
            <person name="Bocker S."/>
            <person name="Voigt K."/>
        </authorList>
    </citation>
    <scope>NUCLEOTIDE SEQUENCE [LARGE SCALE GENOMIC DNA]</scope>
    <source>
        <strain evidence="19">FSU 9682</strain>
    </source>
</reference>
<dbReference type="GO" id="GO:0005524">
    <property type="term" value="F:ATP binding"/>
    <property type="evidence" value="ECO:0007669"/>
    <property type="project" value="UniProtKB-UniRule"/>
</dbReference>
<evidence type="ECO:0000256" key="2">
    <source>
        <dbReference type="ARBA" id="ARBA00022517"/>
    </source>
</evidence>
<evidence type="ECO:0000256" key="4">
    <source>
        <dbReference type="ARBA" id="ARBA00022741"/>
    </source>
</evidence>
<dbReference type="InterPro" id="IPR014001">
    <property type="entry name" value="Helicase_ATP-bd"/>
</dbReference>
<evidence type="ECO:0000256" key="5">
    <source>
        <dbReference type="ARBA" id="ARBA00022801"/>
    </source>
</evidence>
<sequence length="632" mass="71929">MAHLPNTAGAWSALEPPLSNEILDTLTIMGFDSMTPVQSGAIPLFMKNKDVVVEAVTGSGKTLAFVIPIIEKLLRREDPLKGNQVGAMVITPTRELAQQIHSVFELFVRDHPRKDQLTLGLFIGGTTTLAQDRETFIKTMPRILIGTPGRLEELLKSGQLINTKEFEVLVMDEADRLLDMGFKQQLSGIIAQLPKQRRTGLFSATMTDAISELIRAGLRNPVRIVVKVHDLVQNQQRTPSTLRIDYIVCEPNQKLLQLVRILEHQLATGGATKFIVYFSTCACVDYFYKLLHKKLKAMSFTVHSLHGQMDTKRRAATYNAFIQLAPAVPAVLLCTDVASRGLDIPDVDYVIQVDPPQDPKAFTHRAGRAARAGRQGRATALLCRGREEFYVDFLKLRKVPMERAPYRLPDGQEKDNSKVVKEEDGEEKIVSEPVEDPELTSFVESLRQVIKVDRDMHDRGMKAFASWVRSYSKHEASYIFRIKDLDLGQVATSFALLKLPKMPELKDTKQITFTPADIDWNNYKYQDKNRENKRQREAAAPAPTNNKKPKKQVTEAWSAKKEAKMKKQERRTKKERKKEYLKRKAEEVDKDDEEDDWEELAAEERMAKKVRKGKVNQKEFDSMFMDEDNEVS</sequence>
<dbReference type="FunFam" id="3.40.50.300:FF:000877">
    <property type="entry name" value="RNA helicase"/>
    <property type="match status" value="1"/>
</dbReference>
<dbReference type="EC" id="3.6.4.13" evidence="14"/>
<dbReference type="InterPro" id="IPR027417">
    <property type="entry name" value="P-loop_NTPase"/>
</dbReference>
<evidence type="ECO:0000256" key="7">
    <source>
        <dbReference type="ARBA" id="ARBA00022840"/>
    </source>
</evidence>
<keyword evidence="8 14" id="KW-0694">RNA-binding</keyword>